<keyword evidence="4" id="KW-0633">Potassium transport</keyword>
<keyword evidence="7" id="KW-0630">Potassium</keyword>
<feature type="region of interest" description="Disordered" evidence="13">
    <location>
        <begin position="611"/>
        <end position="631"/>
    </location>
</feature>
<evidence type="ECO:0000256" key="5">
    <source>
        <dbReference type="ARBA" id="ARBA00022692"/>
    </source>
</evidence>
<evidence type="ECO:0000256" key="10">
    <source>
        <dbReference type="ARBA" id="ARBA00023136"/>
    </source>
</evidence>
<dbReference type="Pfam" id="PF07885">
    <property type="entry name" value="Ion_trans_2"/>
    <property type="match status" value="2"/>
</dbReference>
<evidence type="ECO:0000256" key="9">
    <source>
        <dbReference type="ARBA" id="ARBA00023065"/>
    </source>
</evidence>
<keyword evidence="5 12" id="KW-0812">Transmembrane</keyword>
<comment type="similarity">
    <text evidence="2 12">Belongs to the two pore domain potassium channel (TC 1.A.1.8) family.</text>
</comment>
<evidence type="ECO:0000256" key="8">
    <source>
        <dbReference type="ARBA" id="ARBA00022989"/>
    </source>
</evidence>
<keyword evidence="8 14" id="KW-1133">Transmembrane helix</keyword>
<dbReference type="PRINTS" id="PR01095">
    <property type="entry name" value="TASKCHANNEL"/>
</dbReference>
<evidence type="ECO:0000256" key="13">
    <source>
        <dbReference type="SAM" id="MobiDB-lite"/>
    </source>
</evidence>
<dbReference type="PANTHER" id="PTHR11003:SF326">
    <property type="entry name" value="ACID-SENSITIVE TWO PORE DOMAIN K+ CHANNEL DTASK-6"/>
    <property type="match status" value="1"/>
</dbReference>
<feature type="region of interest" description="Disordered" evidence="13">
    <location>
        <begin position="105"/>
        <end position="132"/>
    </location>
</feature>
<evidence type="ECO:0000256" key="6">
    <source>
        <dbReference type="ARBA" id="ARBA00022826"/>
    </source>
</evidence>
<feature type="domain" description="Potassium channel" evidence="15">
    <location>
        <begin position="340"/>
        <end position="398"/>
    </location>
</feature>
<evidence type="ECO:0000256" key="3">
    <source>
        <dbReference type="ARBA" id="ARBA00022448"/>
    </source>
</evidence>
<keyword evidence="3 12" id="KW-0813">Transport</keyword>
<dbReference type="SUPFAM" id="SSF81324">
    <property type="entry name" value="Voltage-gated potassium channels"/>
    <property type="match status" value="2"/>
</dbReference>
<feature type="transmembrane region" description="Helical" evidence="14">
    <location>
        <begin position="456"/>
        <end position="474"/>
    </location>
</feature>
<evidence type="ECO:0000256" key="12">
    <source>
        <dbReference type="RuleBase" id="RU003857"/>
    </source>
</evidence>
<evidence type="ECO:0000313" key="16">
    <source>
        <dbReference type="EMBL" id="KAK8407092.1"/>
    </source>
</evidence>
<dbReference type="PANTHER" id="PTHR11003">
    <property type="entry name" value="POTASSIUM CHANNEL, SUBFAMILY K"/>
    <property type="match status" value="1"/>
</dbReference>
<comment type="subcellular location">
    <subcellularLocation>
        <location evidence="1">Membrane</location>
        <topology evidence="1">Multi-pass membrane protein</topology>
    </subcellularLocation>
</comment>
<dbReference type="PRINTS" id="PR01333">
    <property type="entry name" value="2POREKCHANEL"/>
</dbReference>
<feature type="transmembrane region" description="Helical" evidence="14">
    <location>
        <begin position="344"/>
        <end position="362"/>
    </location>
</feature>
<dbReference type="GO" id="GO:0015271">
    <property type="term" value="F:outward rectifier potassium channel activity"/>
    <property type="evidence" value="ECO:0007669"/>
    <property type="project" value="TreeGrafter"/>
</dbReference>
<dbReference type="Gene3D" id="1.10.287.70">
    <property type="match status" value="1"/>
</dbReference>
<dbReference type="InterPro" id="IPR003092">
    <property type="entry name" value="2pore_dom_K_chnl_TASK"/>
</dbReference>
<accession>A0AAW0V7M4</accession>
<dbReference type="InterPro" id="IPR013099">
    <property type="entry name" value="K_chnl_dom"/>
</dbReference>
<reference evidence="16 17" key="1">
    <citation type="submission" date="2023-03" db="EMBL/GenBank/DDBJ databases">
        <title>High-quality genome of Scylla paramamosain provides insights in environmental adaptation.</title>
        <authorList>
            <person name="Zhang L."/>
        </authorList>
    </citation>
    <scope>NUCLEOTIDE SEQUENCE [LARGE SCALE GENOMIC DNA]</scope>
    <source>
        <strain evidence="16">LZ_2023a</strain>
        <tissue evidence="16">Muscle</tissue>
    </source>
</reference>
<evidence type="ECO:0000259" key="15">
    <source>
        <dbReference type="Pfam" id="PF07885"/>
    </source>
</evidence>
<feature type="transmembrane region" description="Helical" evidence="14">
    <location>
        <begin position="374"/>
        <end position="394"/>
    </location>
</feature>
<protein>
    <recommendedName>
        <fullName evidence="15">Potassium channel domain-containing protein</fullName>
    </recommendedName>
</protein>
<evidence type="ECO:0000256" key="14">
    <source>
        <dbReference type="SAM" id="Phobius"/>
    </source>
</evidence>
<keyword evidence="17" id="KW-1185">Reference proteome</keyword>
<name>A0AAW0V7M4_SCYPA</name>
<gene>
    <name evidence="16" type="ORF">O3P69_002016</name>
</gene>
<feature type="transmembrane region" description="Helical" evidence="14">
    <location>
        <begin position="425"/>
        <end position="444"/>
    </location>
</feature>
<comment type="caution">
    <text evidence="16">The sequence shown here is derived from an EMBL/GenBank/DDBJ whole genome shotgun (WGS) entry which is preliminary data.</text>
</comment>
<evidence type="ECO:0000313" key="17">
    <source>
        <dbReference type="Proteomes" id="UP001487740"/>
    </source>
</evidence>
<keyword evidence="10 14" id="KW-0472">Membrane</keyword>
<dbReference type="GO" id="GO:0005886">
    <property type="term" value="C:plasma membrane"/>
    <property type="evidence" value="ECO:0007669"/>
    <property type="project" value="TreeGrafter"/>
</dbReference>
<dbReference type="Proteomes" id="UP001487740">
    <property type="component" value="Unassembled WGS sequence"/>
</dbReference>
<evidence type="ECO:0000256" key="4">
    <source>
        <dbReference type="ARBA" id="ARBA00022538"/>
    </source>
</evidence>
<feature type="transmembrane region" description="Helical" evidence="14">
    <location>
        <begin position="486"/>
        <end position="513"/>
    </location>
</feature>
<sequence>MGVPLLAILGQEGLQRGSGGRTLHHHHRVPWRRGCLRILGSDLTLGYSSGKDCYRTPSNTHRPVASRNWRRENVDIKEEHQYQGHQRRAPCDLVSSGLQINDPPKFWSGQSDVTARRGRPQGEGQVSGPGHSPSEGLTALCLLLKVCVSRSESQGLRLKVCVPRSASQGLLLKVCVSGSESQGLRPKVCVSRSASQGLLLMVCVSGSESQSLSLKVCFSRSASQGLRPKVCVPRSASQGLSLKVCVSRSASQGLRPKVCVSRSASRGLRPEICVSSSASQGLRLKVCVPRSASQGLRFKICVSRSASREIEHQLRKNYSIKPDDFKLLETVVLQGVPHKAGQQWKFAGAFYYATTVLTTIGYGHSTPNTVAGKIFTILYAMVGIPLCLVLFHSIGERLNKVSSIGIRQIKKILKCQDTDATEVDLILVVTTLSTITITSGAAVFSKYESWSYFDSVYYCVITLTTIGFGDMVALQKDQALDKKPEYVTFALIFILFGMAIVAASLNLFVLRFVTMNTEDERRDEAEALQAAAGAVRVEGDVITANGSILSGQCPQEGASFTDLTSVCSCTCASCAPCHALPFRRSYSFRKRSKYLSYILPRANRLRQQREQQLQRDLQMTQRDHDPQVTHTETQEELCSSSYECEVISTPAQIHKRNSV</sequence>
<dbReference type="InterPro" id="IPR003280">
    <property type="entry name" value="2pore_dom_K_chnl"/>
</dbReference>
<evidence type="ECO:0000256" key="7">
    <source>
        <dbReference type="ARBA" id="ARBA00022958"/>
    </source>
</evidence>
<keyword evidence="9 12" id="KW-0406">Ion transport</keyword>
<proteinExistence type="inferred from homology"/>
<dbReference type="FunFam" id="1.10.287.70:FF:000090">
    <property type="entry name" value="two pore potassium channel protein sup-9"/>
    <property type="match status" value="1"/>
</dbReference>
<keyword evidence="11 12" id="KW-0407">Ion channel</keyword>
<feature type="domain" description="Potassium channel" evidence="15">
    <location>
        <begin position="434"/>
        <end position="509"/>
    </location>
</feature>
<evidence type="ECO:0000256" key="1">
    <source>
        <dbReference type="ARBA" id="ARBA00004141"/>
    </source>
</evidence>
<keyword evidence="6" id="KW-0631">Potassium channel</keyword>
<evidence type="ECO:0000256" key="11">
    <source>
        <dbReference type="ARBA" id="ARBA00023303"/>
    </source>
</evidence>
<dbReference type="AlphaFoldDB" id="A0AAW0V7M4"/>
<dbReference type="GO" id="GO:0022841">
    <property type="term" value="F:potassium ion leak channel activity"/>
    <property type="evidence" value="ECO:0007669"/>
    <property type="project" value="TreeGrafter"/>
</dbReference>
<dbReference type="GO" id="GO:0030322">
    <property type="term" value="P:stabilization of membrane potential"/>
    <property type="evidence" value="ECO:0007669"/>
    <property type="project" value="TreeGrafter"/>
</dbReference>
<dbReference type="EMBL" id="JARAKH010000001">
    <property type="protein sequence ID" value="KAK8407092.1"/>
    <property type="molecule type" value="Genomic_DNA"/>
</dbReference>
<organism evidence="16 17">
    <name type="scientific">Scylla paramamosain</name>
    <name type="common">Mud crab</name>
    <dbReference type="NCBI Taxonomy" id="85552"/>
    <lineage>
        <taxon>Eukaryota</taxon>
        <taxon>Metazoa</taxon>
        <taxon>Ecdysozoa</taxon>
        <taxon>Arthropoda</taxon>
        <taxon>Crustacea</taxon>
        <taxon>Multicrustacea</taxon>
        <taxon>Malacostraca</taxon>
        <taxon>Eumalacostraca</taxon>
        <taxon>Eucarida</taxon>
        <taxon>Decapoda</taxon>
        <taxon>Pleocyemata</taxon>
        <taxon>Brachyura</taxon>
        <taxon>Eubrachyura</taxon>
        <taxon>Portunoidea</taxon>
        <taxon>Portunidae</taxon>
        <taxon>Portuninae</taxon>
        <taxon>Scylla</taxon>
    </lineage>
</organism>
<evidence type="ECO:0000256" key="2">
    <source>
        <dbReference type="ARBA" id="ARBA00006666"/>
    </source>
</evidence>